<keyword evidence="11" id="KW-1185">Reference proteome</keyword>
<keyword evidence="8" id="KW-0812">Transmembrane</keyword>
<keyword evidence="6 8" id="KW-0472">Membrane</keyword>
<dbReference type="NCBIfam" id="TIGR00706">
    <property type="entry name" value="SppA_dom"/>
    <property type="match status" value="1"/>
</dbReference>
<dbReference type="GO" id="GO:0008236">
    <property type="term" value="F:serine-type peptidase activity"/>
    <property type="evidence" value="ECO:0007669"/>
    <property type="project" value="UniProtKB-KW"/>
</dbReference>
<feature type="active site" description="Nucleophile" evidence="7">
    <location>
        <position position="387"/>
    </location>
</feature>
<dbReference type="CDD" id="cd07023">
    <property type="entry name" value="S49_Sppa_N_C"/>
    <property type="match status" value="1"/>
</dbReference>
<evidence type="ECO:0000256" key="3">
    <source>
        <dbReference type="ARBA" id="ARBA00022670"/>
    </source>
</evidence>
<dbReference type="InterPro" id="IPR004635">
    <property type="entry name" value="Pept_S49_SppA"/>
</dbReference>
<comment type="caution">
    <text evidence="10">The sequence shown here is derived from an EMBL/GenBank/DDBJ whole genome shotgun (WGS) entry which is preliminary data.</text>
</comment>
<dbReference type="CDD" id="cd07018">
    <property type="entry name" value="S49_SppA_67K_type"/>
    <property type="match status" value="1"/>
</dbReference>
<dbReference type="PANTHER" id="PTHR33209">
    <property type="entry name" value="PROTEASE 4"/>
    <property type="match status" value="1"/>
</dbReference>
<dbReference type="OrthoDB" id="9764363at2"/>
<organism evidence="10 11">
    <name type="scientific">Sphingobacterium paludis</name>
    <dbReference type="NCBI Taxonomy" id="1476465"/>
    <lineage>
        <taxon>Bacteria</taxon>
        <taxon>Pseudomonadati</taxon>
        <taxon>Bacteroidota</taxon>
        <taxon>Sphingobacteriia</taxon>
        <taxon>Sphingobacteriales</taxon>
        <taxon>Sphingobacteriaceae</taxon>
        <taxon>Sphingobacterium</taxon>
    </lineage>
</organism>
<gene>
    <name evidence="10" type="ORF">B0I21_10134</name>
</gene>
<feature type="domain" description="Peptidase S49" evidence="9">
    <location>
        <begin position="127"/>
        <end position="280"/>
    </location>
</feature>
<dbReference type="Proteomes" id="UP000294752">
    <property type="component" value="Unassembled WGS sequence"/>
</dbReference>
<evidence type="ECO:0000259" key="9">
    <source>
        <dbReference type="Pfam" id="PF01343"/>
    </source>
</evidence>
<keyword evidence="3 10" id="KW-0645">Protease</keyword>
<proteinExistence type="inferred from homology"/>
<sequence length="588" mass="64202">MRSFFKYVLATVTGISIVVVLFFAVIIGLIMSTVSQMGSGKEIDVPSNAVLYVSLNHAITERTSENPLEGLNLPGYGDMKSLGLNDIIGRIAAAKEDSRIKGIYLNPTYVNTGMASLKEIRDALLDFKKSGKFVVAYSDSYTQKAYYIASVADKVYLNPEGGLEFNGLSSSIAFVKDALQKLGVDMQVVKVGTYKSAVEPFILNEMSAANRMQVTAYLESMYGSFLTNVSEGRKISVDSLRYVANNYLIRNADDAVRYKFVDGKLYKDELLAELKKRLNVEKKKDIPSVSLLDYVGASGKEKTGDRVAVLYAYGDIVDGEGSDLNIGGDRFSRELRKLRTDDRVKAVVLRVNSPGGSALASDIIAREVELTKAVKPIVVSMGDYAASGGYYISALADSIFAEKETLTGSIGVFGLIPNLQGLLNNKLGIRFDEVKTGKYAGLMSSPDKPLTEEEKAIIQAEVNRIYGTFTGKVAKGRNMAVAAVDSIGQGRVWTGSQALENGLVDGVGDVQRAVRSAAAKAKLKDYKLVYYPNVKDPFSSLLGTSKEKIKAWMLGEELGEYRQYVEQLQTITRSSGIQARMPYTIEIR</sequence>
<dbReference type="Gene3D" id="3.90.226.10">
    <property type="entry name" value="2-enoyl-CoA Hydratase, Chain A, domain 1"/>
    <property type="match status" value="3"/>
</dbReference>
<dbReference type="AlphaFoldDB" id="A0A4R7D7K9"/>
<comment type="subcellular location">
    <subcellularLocation>
        <location evidence="1">Membrane</location>
    </subcellularLocation>
</comment>
<dbReference type="InterPro" id="IPR004634">
    <property type="entry name" value="Pept_S49_pIV"/>
</dbReference>
<feature type="transmembrane region" description="Helical" evidence="8">
    <location>
        <begin position="7"/>
        <end position="31"/>
    </location>
</feature>
<dbReference type="InterPro" id="IPR047217">
    <property type="entry name" value="S49_SppA_67K_type_N"/>
</dbReference>
<keyword evidence="4" id="KW-0378">Hydrolase</keyword>
<dbReference type="PIRSF" id="PIRSF001217">
    <property type="entry name" value="Protease_4_SppA"/>
    <property type="match status" value="1"/>
</dbReference>
<comment type="similarity">
    <text evidence="2">Belongs to the peptidase S49 family.</text>
</comment>
<dbReference type="InterPro" id="IPR047272">
    <property type="entry name" value="S49_SppA_C"/>
</dbReference>
<evidence type="ECO:0000256" key="1">
    <source>
        <dbReference type="ARBA" id="ARBA00004370"/>
    </source>
</evidence>
<dbReference type="InterPro" id="IPR002142">
    <property type="entry name" value="Peptidase_S49"/>
</dbReference>
<feature type="domain" description="Peptidase S49" evidence="9">
    <location>
        <begin position="371"/>
        <end position="524"/>
    </location>
</feature>
<protein>
    <submittedName>
        <fullName evidence="10">Protease-4</fullName>
    </submittedName>
</protein>
<keyword evidence="8" id="KW-1133">Transmembrane helix</keyword>
<feature type="active site" description="Proton donor/acceptor" evidence="7">
    <location>
        <position position="195"/>
    </location>
</feature>
<dbReference type="Gene3D" id="6.20.330.10">
    <property type="match status" value="1"/>
</dbReference>
<dbReference type="Pfam" id="PF01343">
    <property type="entry name" value="Peptidase_S49"/>
    <property type="match status" value="2"/>
</dbReference>
<evidence type="ECO:0000313" key="11">
    <source>
        <dbReference type="Proteomes" id="UP000294752"/>
    </source>
</evidence>
<evidence type="ECO:0000256" key="6">
    <source>
        <dbReference type="ARBA" id="ARBA00023136"/>
    </source>
</evidence>
<name>A0A4R7D7K9_9SPHI</name>
<evidence type="ECO:0000256" key="7">
    <source>
        <dbReference type="PIRSR" id="PIRSR001217-1"/>
    </source>
</evidence>
<dbReference type="InterPro" id="IPR029045">
    <property type="entry name" value="ClpP/crotonase-like_dom_sf"/>
</dbReference>
<dbReference type="SUPFAM" id="SSF52096">
    <property type="entry name" value="ClpP/crotonase"/>
    <property type="match status" value="2"/>
</dbReference>
<evidence type="ECO:0000313" key="10">
    <source>
        <dbReference type="EMBL" id="TDS17173.1"/>
    </source>
</evidence>
<dbReference type="EMBL" id="SNZV01000001">
    <property type="protein sequence ID" value="TDS17173.1"/>
    <property type="molecule type" value="Genomic_DNA"/>
</dbReference>
<dbReference type="RefSeq" id="WP_133638334.1">
    <property type="nucleotide sequence ID" value="NZ_SNZV01000001.1"/>
</dbReference>
<evidence type="ECO:0000256" key="4">
    <source>
        <dbReference type="ARBA" id="ARBA00022801"/>
    </source>
</evidence>
<dbReference type="PANTHER" id="PTHR33209:SF1">
    <property type="entry name" value="PEPTIDASE S49 DOMAIN-CONTAINING PROTEIN"/>
    <property type="match status" value="1"/>
</dbReference>
<evidence type="ECO:0000256" key="5">
    <source>
        <dbReference type="ARBA" id="ARBA00022825"/>
    </source>
</evidence>
<dbReference type="NCBIfam" id="TIGR00705">
    <property type="entry name" value="SppA_67K"/>
    <property type="match status" value="1"/>
</dbReference>
<reference evidence="10 11" key="1">
    <citation type="submission" date="2019-03" db="EMBL/GenBank/DDBJ databases">
        <title>Genomic Encyclopedia of Type Strains, Phase III (KMG-III): the genomes of soil and plant-associated and newly described type strains.</title>
        <authorList>
            <person name="Whitman W."/>
        </authorList>
    </citation>
    <scope>NUCLEOTIDE SEQUENCE [LARGE SCALE GENOMIC DNA]</scope>
    <source>
        <strain evidence="10 11">CGMCC 1.12801</strain>
    </source>
</reference>
<dbReference type="GO" id="GO:0006465">
    <property type="term" value="P:signal peptide processing"/>
    <property type="evidence" value="ECO:0007669"/>
    <property type="project" value="InterPro"/>
</dbReference>
<evidence type="ECO:0000256" key="2">
    <source>
        <dbReference type="ARBA" id="ARBA00008683"/>
    </source>
</evidence>
<evidence type="ECO:0000256" key="8">
    <source>
        <dbReference type="SAM" id="Phobius"/>
    </source>
</evidence>
<keyword evidence="5" id="KW-0720">Serine protease</keyword>
<dbReference type="GO" id="GO:0016020">
    <property type="term" value="C:membrane"/>
    <property type="evidence" value="ECO:0007669"/>
    <property type="project" value="UniProtKB-SubCell"/>
</dbReference>
<accession>A0A4R7D7K9</accession>